<gene>
    <name evidence="1" type="ORF">XD94_0385</name>
</gene>
<evidence type="ECO:0000313" key="1">
    <source>
        <dbReference type="EMBL" id="KUK81618.1"/>
    </source>
</evidence>
<dbReference type="AlphaFoldDB" id="A0A101HRB4"/>
<accession>A0A101HRB4</accession>
<protein>
    <submittedName>
        <fullName evidence="1">Uncharacterized protein</fullName>
    </submittedName>
</protein>
<sequence length="168" mass="18896">MGKSFTGCLCAFILGEKLYRFTTYKGVSIIRLDVSEDRVFIELRQRRFLLRINARKTNGPQLISPVEGRMSGKVDESLSSEIKVELFENEVVLLKGTGENSGLLSLSLNLLKTAKQAKVFLETKNFATTNSVFRERVLLEALPCRVVLSSLMKESSKQEVVIWLSCSN</sequence>
<feature type="non-terminal residue" evidence="1">
    <location>
        <position position="168"/>
    </location>
</feature>
<evidence type="ECO:0000313" key="2">
    <source>
        <dbReference type="Proteomes" id="UP000054092"/>
    </source>
</evidence>
<name>A0A101HRB4_9BACT</name>
<comment type="caution">
    <text evidence="1">The sequence shown here is derived from an EMBL/GenBank/DDBJ whole genome shotgun (WGS) entry which is preliminary data.</text>
</comment>
<dbReference type="Proteomes" id="UP000054092">
    <property type="component" value="Unassembled WGS sequence"/>
</dbReference>
<dbReference type="EMBL" id="LGGP01000045">
    <property type="protein sequence ID" value="KUK81618.1"/>
    <property type="molecule type" value="Genomic_DNA"/>
</dbReference>
<reference evidence="2" key="1">
    <citation type="journal article" date="2015" name="MBio">
        <title>Genome-Resolved Metagenomic Analysis Reveals Roles for Candidate Phyla and Other Microbial Community Members in Biogeochemical Transformations in Oil Reservoirs.</title>
        <authorList>
            <person name="Hu P."/>
            <person name="Tom L."/>
            <person name="Singh A."/>
            <person name="Thomas B.C."/>
            <person name="Baker B.J."/>
            <person name="Piceno Y.M."/>
            <person name="Andersen G.L."/>
            <person name="Banfield J.F."/>
        </authorList>
    </citation>
    <scope>NUCLEOTIDE SEQUENCE [LARGE SCALE GENOMIC DNA]</scope>
</reference>
<proteinExistence type="predicted"/>
<organism evidence="1 2">
    <name type="scientific">Mesotoga prima</name>
    <dbReference type="NCBI Taxonomy" id="1184387"/>
    <lineage>
        <taxon>Bacteria</taxon>
        <taxon>Thermotogati</taxon>
        <taxon>Thermotogota</taxon>
        <taxon>Thermotogae</taxon>
        <taxon>Kosmotogales</taxon>
        <taxon>Kosmotogaceae</taxon>
        <taxon>Mesotoga</taxon>
    </lineage>
</organism>